<sequence>MSMDKFEPRLVEAIGAETARARVRGFAATEVTEGQKFEVTISHHEALSAPEGHGGPAGLEQLQLQAQASQQPIIDRIDGLGVNARRHTLTNAVTAELTPAQIEQVAQLDEVKLVRLERLDKVTAMDQSVAVIEAREAWEEFRTAGSGVRVAVLDTGIDGSHPALSGKVVDEFSTAGEPVSVPGDHGTHCAGTIASNDAVYRGVAWQADLINIKVLTAAGMGTPAGVVDGLEQAVRRNAQVASLSLGWSEIFHGWVCNDADCILCQAADNASRLGVTVVVAAGNEGNVGAPTGQLNIRHPGAARRVITVGAVDKGKQLAAFSSIGPGSGRVGPGSPIRLTKPDLAGPGVDIVSSVLGGGFASFNGTSMATPHVAAVAALVIEQNPGIRPMVVKKLLEDTAERLSYGPNETGYGLVNAFAAMLPILGKAA</sequence>
<feature type="domain" description="Peptidase S8/S53" evidence="8">
    <location>
        <begin position="145"/>
        <end position="409"/>
    </location>
</feature>
<comment type="caution">
    <text evidence="9">The sequence shown here is derived from an EMBL/GenBank/DDBJ whole genome shotgun (WGS) entry which is preliminary data.</text>
</comment>
<keyword evidence="3 6" id="KW-0378">Hydrolase</keyword>
<dbReference type="GO" id="GO:0006508">
    <property type="term" value="P:proteolysis"/>
    <property type="evidence" value="ECO:0007669"/>
    <property type="project" value="UniProtKB-KW"/>
</dbReference>
<proteinExistence type="inferred from homology"/>
<evidence type="ECO:0000256" key="7">
    <source>
        <dbReference type="RuleBase" id="RU003355"/>
    </source>
</evidence>
<dbReference type="InterPro" id="IPR022398">
    <property type="entry name" value="Peptidase_S8_His-AS"/>
</dbReference>
<dbReference type="InterPro" id="IPR000209">
    <property type="entry name" value="Peptidase_S8/S53_dom"/>
</dbReference>
<dbReference type="InterPro" id="IPR023828">
    <property type="entry name" value="Peptidase_S8_Ser-AS"/>
</dbReference>
<evidence type="ECO:0000256" key="5">
    <source>
        <dbReference type="PIRSR" id="PIRSR615500-1"/>
    </source>
</evidence>
<evidence type="ECO:0000256" key="3">
    <source>
        <dbReference type="ARBA" id="ARBA00022801"/>
    </source>
</evidence>
<evidence type="ECO:0000256" key="6">
    <source>
        <dbReference type="PROSITE-ProRule" id="PRU01240"/>
    </source>
</evidence>
<dbReference type="RefSeq" id="WP_185042867.1">
    <property type="nucleotide sequence ID" value="NZ_BAABFG010000005.1"/>
</dbReference>
<dbReference type="EMBL" id="JACHNB010000001">
    <property type="protein sequence ID" value="MBB4742513.1"/>
    <property type="molecule type" value="Genomic_DNA"/>
</dbReference>
<dbReference type="InterPro" id="IPR036852">
    <property type="entry name" value="Peptidase_S8/S53_dom_sf"/>
</dbReference>
<dbReference type="PANTHER" id="PTHR43806:SF11">
    <property type="entry name" value="CEREVISIN-RELATED"/>
    <property type="match status" value="1"/>
</dbReference>
<evidence type="ECO:0000313" key="10">
    <source>
        <dbReference type="Proteomes" id="UP000546162"/>
    </source>
</evidence>
<dbReference type="InterPro" id="IPR015500">
    <property type="entry name" value="Peptidase_S8_subtilisin-rel"/>
</dbReference>
<feature type="active site" description="Charge relay system" evidence="5 6">
    <location>
        <position position="154"/>
    </location>
</feature>
<dbReference type="PANTHER" id="PTHR43806">
    <property type="entry name" value="PEPTIDASE S8"/>
    <property type="match status" value="1"/>
</dbReference>
<dbReference type="PROSITE" id="PS51892">
    <property type="entry name" value="SUBTILASE"/>
    <property type="match status" value="1"/>
</dbReference>
<dbReference type="GO" id="GO:0004252">
    <property type="term" value="F:serine-type endopeptidase activity"/>
    <property type="evidence" value="ECO:0007669"/>
    <property type="project" value="UniProtKB-UniRule"/>
</dbReference>
<dbReference type="InterPro" id="IPR023827">
    <property type="entry name" value="Peptidase_S8_Asp-AS"/>
</dbReference>
<dbReference type="AlphaFoldDB" id="A0A7W7H1Z6"/>
<keyword evidence="2 6" id="KW-0645">Protease</keyword>
<dbReference type="InterPro" id="IPR050131">
    <property type="entry name" value="Peptidase_S8_subtilisin-like"/>
</dbReference>
<dbReference type="PROSITE" id="PS00136">
    <property type="entry name" value="SUBTILASE_ASP"/>
    <property type="match status" value="1"/>
</dbReference>
<evidence type="ECO:0000256" key="2">
    <source>
        <dbReference type="ARBA" id="ARBA00022670"/>
    </source>
</evidence>
<dbReference type="Proteomes" id="UP000546162">
    <property type="component" value="Unassembled WGS sequence"/>
</dbReference>
<feature type="active site" description="Charge relay system" evidence="5 6">
    <location>
        <position position="366"/>
    </location>
</feature>
<dbReference type="SUPFAM" id="SSF52743">
    <property type="entry name" value="Subtilisin-like"/>
    <property type="match status" value="1"/>
</dbReference>
<dbReference type="PROSITE" id="PS00138">
    <property type="entry name" value="SUBTILASE_SER"/>
    <property type="match status" value="1"/>
</dbReference>
<dbReference type="Gene3D" id="3.40.50.200">
    <property type="entry name" value="Peptidase S8/S53 domain"/>
    <property type="match status" value="1"/>
</dbReference>
<reference evidence="9 10" key="1">
    <citation type="submission" date="2020-08" db="EMBL/GenBank/DDBJ databases">
        <title>Sequencing the genomes of 1000 actinobacteria strains.</title>
        <authorList>
            <person name="Klenk H.-P."/>
        </authorList>
    </citation>
    <scope>NUCLEOTIDE SEQUENCE [LARGE SCALE GENOMIC DNA]</scope>
    <source>
        <strain evidence="9 10">DSM 45809</strain>
    </source>
</reference>
<organism evidence="9 10">
    <name type="scientific">Actinoplanes octamycinicus</name>
    <dbReference type="NCBI Taxonomy" id="135948"/>
    <lineage>
        <taxon>Bacteria</taxon>
        <taxon>Bacillati</taxon>
        <taxon>Actinomycetota</taxon>
        <taxon>Actinomycetes</taxon>
        <taxon>Micromonosporales</taxon>
        <taxon>Micromonosporaceae</taxon>
        <taxon>Actinoplanes</taxon>
    </lineage>
</organism>
<evidence type="ECO:0000256" key="1">
    <source>
        <dbReference type="ARBA" id="ARBA00011073"/>
    </source>
</evidence>
<dbReference type="PRINTS" id="PR00723">
    <property type="entry name" value="SUBTILISIN"/>
</dbReference>
<dbReference type="Pfam" id="PF00082">
    <property type="entry name" value="Peptidase_S8"/>
    <property type="match status" value="1"/>
</dbReference>
<comment type="similarity">
    <text evidence="1 6 7">Belongs to the peptidase S8 family.</text>
</comment>
<gene>
    <name evidence="9" type="ORF">BJY16_005972</name>
</gene>
<evidence type="ECO:0000259" key="8">
    <source>
        <dbReference type="Pfam" id="PF00082"/>
    </source>
</evidence>
<evidence type="ECO:0000313" key="9">
    <source>
        <dbReference type="EMBL" id="MBB4742513.1"/>
    </source>
</evidence>
<keyword evidence="4 6" id="KW-0720">Serine protease</keyword>
<name>A0A7W7H1Z6_9ACTN</name>
<keyword evidence="10" id="KW-1185">Reference proteome</keyword>
<feature type="active site" description="Charge relay system" evidence="5 6">
    <location>
        <position position="185"/>
    </location>
</feature>
<evidence type="ECO:0000256" key="4">
    <source>
        <dbReference type="ARBA" id="ARBA00022825"/>
    </source>
</evidence>
<protein>
    <submittedName>
        <fullName evidence="9">Subtilisin family serine protease</fullName>
    </submittedName>
</protein>
<dbReference type="PROSITE" id="PS00137">
    <property type="entry name" value="SUBTILASE_HIS"/>
    <property type="match status" value="1"/>
</dbReference>
<accession>A0A7W7H1Z6</accession>